<protein>
    <submittedName>
        <fullName evidence="2">Uncharacterized protein</fullName>
    </submittedName>
</protein>
<dbReference type="Proteomes" id="UP001314263">
    <property type="component" value="Unassembled WGS sequence"/>
</dbReference>
<organism evidence="2 3">
    <name type="scientific">Coccomyxa viridis</name>
    <dbReference type="NCBI Taxonomy" id="1274662"/>
    <lineage>
        <taxon>Eukaryota</taxon>
        <taxon>Viridiplantae</taxon>
        <taxon>Chlorophyta</taxon>
        <taxon>core chlorophytes</taxon>
        <taxon>Trebouxiophyceae</taxon>
        <taxon>Trebouxiophyceae incertae sedis</taxon>
        <taxon>Coccomyxaceae</taxon>
        <taxon>Coccomyxa</taxon>
    </lineage>
</organism>
<proteinExistence type="predicted"/>
<gene>
    <name evidence="2" type="ORF">CVIRNUC_007702</name>
</gene>
<evidence type="ECO:0000313" key="3">
    <source>
        <dbReference type="Proteomes" id="UP001314263"/>
    </source>
</evidence>
<evidence type="ECO:0000313" key="2">
    <source>
        <dbReference type="EMBL" id="CAK0784498.1"/>
    </source>
</evidence>
<name>A0AAV1IF31_9CHLO</name>
<dbReference type="Gene3D" id="3.40.50.11350">
    <property type="match status" value="1"/>
</dbReference>
<sequence>MQACFAAICRITGLLLHLLVVIQCCTIYEFNGSGFAANAFALAHLVPIFHNTNGTFFLDNTWNHYKCSDEGGWHDFFAWEDQLVPWEQDKEDEEPDAPCRRIDIEGANKVVFEDLRLSWDELDFIGIKKAWKYQPWVQKAIDKRLAKLADVAQPTIGFHVRGGDKLAEDKMLARQTTEVADLVNKFTETWPDVKGGTCVMMGDDRGRIAAASKLAAKQIGCKIFKGSPYYRKEGHLQDLFNQLSFEDKCSGTVQVLIDMELLAHTDYFVGSYNSRWPRVVQYLRYILYSKDRDTAVDASAYGLDMFTNIRRIFQQQPQQ</sequence>
<keyword evidence="1" id="KW-0732">Signal</keyword>
<dbReference type="PANTHER" id="PTHR13132">
    <property type="entry name" value="ALPHA- 1,6 -FUCOSYLTRANSFERASE"/>
    <property type="match status" value="1"/>
</dbReference>
<reference evidence="2 3" key="1">
    <citation type="submission" date="2023-10" db="EMBL/GenBank/DDBJ databases">
        <authorList>
            <person name="Maclean D."/>
            <person name="Macfadyen A."/>
        </authorList>
    </citation>
    <scope>NUCLEOTIDE SEQUENCE [LARGE SCALE GENOMIC DNA]</scope>
</reference>
<dbReference type="AlphaFoldDB" id="A0AAV1IF31"/>
<dbReference type="EMBL" id="CAUYUE010000010">
    <property type="protein sequence ID" value="CAK0784498.1"/>
    <property type="molecule type" value="Genomic_DNA"/>
</dbReference>
<keyword evidence="3" id="KW-1185">Reference proteome</keyword>
<evidence type="ECO:0000256" key="1">
    <source>
        <dbReference type="SAM" id="SignalP"/>
    </source>
</evidence>
<feature type="signal peptide" evidence="1">
    <location>
        <begin position="1"/>
        <end position="24"/>
    </location>
</feature>
<dbReference type="GO" id="GO:0006487">
    <property type="term" value="P:protein N-linked glycosylation"/>
    <property type="evidence" value="ECO:0007669"/>
    <property type="project" value="TreeGrafter"/>
</dbReference>
<accession>A0AAV1IF31</accession>
<dbReference type="GO" id="GO:0046921">
    <property type="term" value="F:alpha-(1-&gt;6)-fucosyltransferase activity"/>
    <property type="evidence" value="ECO:0007669"/>
    <property type="project" value="TreeGrafter"/>
</dbReference>
<dbReference type="PANTHER" id="PTHR13132:SF29">
    <property type="entry name" value="ALPHA-(1,6)-FUCOSYLTRANSFERASE"/>
    <property type="match status" value="1"/>
</dbReference>
<comment type="caution">
    <text evidence="2">The sequence shown here is derived from an EMBL/GenBank/DDBJ whole genome shotgun (WGS) entry which is preliminary data.</text>
</comment>
<feature type="chain" id="PRO_5043696008" evidence="1">
    <location>
        <begin position="25"/>
        <end position="319"/>
    </location>
</feature>